<feature type="region of interest" description="Disordered" evidence="7">
    <location>
        <begin position="80"/>
        <end position="230"/>
    </location>
</feature>
<protein>
    <recommendedName>
        <fullName evidence="13">Protein NLRC3</fullName>
    </recommendedName>
</protein>
<dbReference type="SMART" id="SM00368">
    <property type="entry name" value="LRR_RI"/>
    <property type="match status" value="4"/>
</dbReference>
<dbReference type="InterPro" id="IPR027417">
    <property type="entry name" value="P-loop_NTPase"/>
</dbReference>
<accession>A0A8C4FB83</accession>
<dbReference type="Proteomes" id="UP000694389">
    <property type="component" value="Unassembled WGS sequence"/>
</dbReference>
<feature type="compositionally biased region" description="Polar residues" evidence="7">
    <location>
        <begin position="132"/>
        <end position="157"/>
    </location>
</feature>
<evidence type="ECO:0000256" key="5">
    <source>
        <dbReference type="ARBA" id="ARBA00022741"/>
    </source>
</evidence>
<evidence type="ECO:0000256" key="6">
    <source>
        <dbReference type="ARBA" id="ARBA00022840"/>
    </source>
</evidence>
<evidence type="ECO:0000256" key="2">
    <source>
        <dbReference type="ARBA" id="ARBA00022490"/>
    </source>
</evidence>
<dbReference type="Ensembl" id="ENSDLAT00005030838.2">
    <property type="protein sequence ID" value="ENSDLAP00005028900.2"/>
    <property type="gene ID" value="ENSDLAG00005013016.2"/>
</dbReference>
<dbReference type="Gene3D" id="3.80.10.10">
    <property type="entry name" value="Ribonuclease Inhibitor"/>
    <property type="match status" value="1"/>
</dbReference>
<dbReference type="GO" id="GO:0005737">
    <property type="term" value="C:cytoplasm"/>
    <property type="evidence" value="ECO:0007669"/>
    <property type="project" value="UniProtKB-SubCell"/>
</dbReference>
<dbReference type="Gene3D" id="1.10.533.10">
    <property type="entry name" value="Death Domain, Fas"/>
    <property type="match status" value="2"/>
</dbReference>
<dbReference type="Pfam" id="PF00622">
    <property type="entry name" value="SPRY"/>
    <property type="match status" value="1"/>
</dbReference>
<keyword evidence="5" id="KW-0547">Nucleotide-binding</keyword>
<dbReference type="SUPFAM" id="SSF52047">
    <property type="entry name" value="RNI-like"/>
    <property type="match status" value="1"/>
</dbReference>
<gene>
    <name evidence="11" type="primary">LOC127374463</name>
</gene>
<dbReference type="CDD" id="cd08321">
    <property type="entry name" value="Pyrin_ASC-like"/>
    <property type="match status" value="1"/>
</dbReference>
<reference evidence="11" key="1">
    <citation type="submission" date="2025-08" db="UniProtKB">
        <authorList>
            <consortium name="Ensembl"/>
        </authorList>
    </citation>
    <scope>IDENTIFICATION</scope>
</reference>
<dbReference type="InterPro" id="IPR013320">
    <property type="entry name" value="ConA-like_dom_sf"/>
</dbReference>
<dbReference type="SUPFAM" id="SSF47986">
    <property type="entry name" value="DEATH domain"/>
    <property type="match status" value="2"/>
</dbReference>
<feature type="region of interest" description="Disordered" evidence="7">
    <location>
        <begin position="264"/>
        <end position="336"/>
    </location>
</feature>
<dbReference type="InterPro" id="IPR032675">
    <property type="entry name" value="LRR_dom_sf"/>
</dbReference>
<feature type="compositionally biased region" description="Basic and acidic residues" evidence="7">
    <location>
        <begin position="159"/>
        <end position="190"/>
    </location>
</feature>
<comment type="subcellular location">
    <subcellularLocation>
        <location evidence="1">Cytoplasm</location>
    </subcellularLocation>
</comment>
<dbReference type="GeneTree" id="ENSGT01150000286904"/>
<keyword evidence="6" id="KW-0067">ATP-binding</keyword>
<dbReference type="SUPFAM" id="SSF49899">
    <property type="entry name" value="Concanavalin A-like lectins/glucanases"/>
    <property type="match status" value="1"/>
</dbReference>
<keyword evidence="12" id="KW-1185">Reference proteome</keyword>
<evidence type="ECO:0000259" key="10">
    <source>
        <dbReference type="PROSITE" id="PS50837"/>
    </source>
</evidence>
<evidence type="ECO:0000256" key="1">
    <source>
        <dbReference type="ARBA" id="ARBA00004496"/>
    </source>
</evidence>
<reference evidence="11" key="2">
    <citation type="submission" date="2025-09" db="UniProtKB">
        <authorList>
            <consortium name="Ensembl"/>
        </authorList>
    </citation>
    <scope>IDENTIFICATION</scope>
</reference>
<feature type="domain" description="Pyrin" evidence="9">
    <location>
        <begin position="1"/>
        <end position="59"/>
    </location>
</feature>
<feature type="compositionally biased region" description="Basic and acidic residues" evidence="7">
    <location>
        <begin position="284"/>
        <end position="314"/>
    </location>
</feature>
<evidence type="ECO:0000256" key="7">
    <source>
        <dbReference type="SAM" id="MobiDB-lite"/>
    </source>
</evidence>
<dbReference type="Gene3D" id="3.40.50.300">
    <property type="entry name" value="P-loop containing nucleotide triphosphate hydrolases"/>
    <property type="match status" value="1"/>
</dbReference>
<dbReference type="Pfam" id="PF17776">
    <property type="entry name" value="NLRC4_HD2"/>
    <property type="match status" value="1"/>
</dbReference>
<dbReference type="InterPro" id="IPR041267">
    <property type="entry name" value="NLRP_HD2"/>
</dbReference>
<dbReference type="PROSITE" id="PS51450">
    <property type="entry name" value="LRR"/>
    <property type="match status" value="1"/>
</dbReference>
<evidence type="ECO:0008006" key="13">
    <source>
        <dbReference type="Google" id="ProtNLM"/>
    </source>
</evidence>
<dbReference type="RefSeq" id="XP_051275752.1">
    <property type="nucleotide sequence ID" value="XM_051419792.1"/>
</dbReference>
<evidence type="ECO:0000259" key="9">
    <source>
        <dbReference type="PROSITE" id="PS50824"/>
    </source>
</evidence>
<dbReference type="InterPro" id="IPR001870">
    <property type="entry name" value="B30.2/SPRY"/>
</dbReference>
<feature type="compositionally biased region" description="Polar residues" evidence="7">
    <location>
        <begin position="192"/>
        <end position="207"/>
    </location>
</feature>
<keyword evidence="2" id="KW-0963">Cytoplasm</keyword>
<dbReference type="InterPro" id="IPR041075">
    <property type="entry name" value="NOD1/2_WH"/>
</dbReference>
<evidence type="ECO:0000256" key="4">
    <source>
        <dbReference type="ARBA" id="ARBA00022737"/>
    </source>
</evidence>
<dbReference type="PROSITE" id="PS50188">
    <property type="entry name" value="B302_SPRY"/>
    <property type="match status" value="1"/>
</dbReference>
<dbReference type="GeneID" id="127374463"/>
<dbReference type="FunFam" id="3.80.10.10:FF:000100">
    <property type="entry name" value="Si:dkey-11n14.1"/>
    <property type="match status" value="1"/>
</dbReference>
<evidence type="ECO:0000256" key="3">
    <source>
        <dbReference type="ARBA" id="ARBA00022614"/>
    </source>
</evidence>
<dbReference type="RefSeq" id="XP_051275751.1">
    <property type="nucleotide sequence ID" value="XM_051419791.1"/>
</dbReference>
<dbReference type="PRINTS" id="PR01407">
    <property type="entry name" value="BUTYPHLNCDUF"/>
</dbReference>
<dbReference type="GO" id="GO:0005524">
    <property type="term" value="F:ATP binding"/>
    <property type="evidence" value="ECO:0007669"/>
    <property type="project" value="UniProtKB-KW"/>
</dbReference>
<dbReference type="OrthoDB" id="8445363at2759"/>
<dbReference type="RefSeq" id="XP_051275750.1">
    <property type="nucleotide sequence ID" value="XM_051419790.1"/>
</dbReference>
<dbReference type="InterPro" id="IPR043136">
    <property type="entry name" value="B30.2/SPRY_sf"/>
</dbReference>
<dbReference type="InterPro" id="IPR001611">
    <property type="entry name" value="Leu-rich_rpt"/>
</dbReference>
<feature type="compositionally biased region" description="Basic and acidic residues" evidence="7">
    <location>
        <begin position="99"/>
        <end position="130"/>
    </location>
</feature>
<dbReference type="InterPro" id="IPR007111">
    <property type="entry name" value="NACHT_NTPase"/>
</dbReference>
<feature type="compositionally biased region" description="Polar residues" evidence="7">
    <location>
        <begin position="316"/>
        <end position="331"/>
    </location>
</feature>
<dbReference type="Pfam" id="PF02758">
    <property type="entry name" value="PYRIN"/>
    <property type="match status" value="2"/>
</dbReference>
<name>A0A8C4FB83_DICLA</name>
<organism evidence="11 12">
    <name type="scientific">Dicentrarchus labrax</name>
    <name type="common">European seabass</name>
    <name type="synonym">Morone labrax</name>
    <dbReference type="NCBI Taxonomy" id="13489"/>
    <lineage>
        <taxon>Eukaryota</taxon>
        <taxon>Metazoa</taxon>
        <taxon>Chordata</taxon>
        <taxon>Craniata</taxon>
        <taxon>Vertebrata</taxon>
        <taxon>Euteleostomi</taxon>
        <taxon>Actinopterygii</taxon>
        <taxon>Neopterygii</taxon>
        <taxon>Teleostei</taxon>
        <taxon>Neoteleostei</taxon>
        <taxon>Acanthomorphata</taxon>
        <taxon>Eupercaria</taxon>
        <taxon>Moronidae</taxon>
        <taxon>Dicentrarchus</taxon>
    </lineage>
</organism>
<sequence length="1286" mass="145418">MATAIELLETLEDLGDRELKNFKWYLQQADFLKDFPPIPKSRLEKADRPDTVDLMVQTYSHQCVEVAKKVLKKMRRNDLVESLSNPSSPGPEVTVITDGSDRREEEERTGATEGKETEEEDKIHSKDEGVQSRGQQIFQDATENILTPLSHLSTVIRNGSDRREEEERTGATEGKETEEEDKMHSKDEGVQNRGQQISQDATGNIPTPHSHLSDFLKDFPPIPKSRLENADRPDTVDLMVQTYNHQYVEVDKKVLKKMRRNDLVESLSNPSSPGPEGTVITDGSDSREEEERTGATEGKETEEEDKIHSKDEGVQNRGQQISQDATGNVPTPLSHLPTVEVEDVGETSEDTTASSVLLSDLPAVSRLTEDVMVPVLQLPQPNTSDPLTLQSDLQNMFKCAQGGWIEKQHEELSHDMNPELFITHIHTKLEMASGTQRETESPINPSDIFKHASTRSTHIRTVLTNGIAGIGKSVLVQTFLLDWAEKRANQDLHLVFPFSVRQLNLWSRQRFRLAELIHTCIPETNLIEEETLNDIFTTLQNPRNSSFDQSKFKLLFVFDGLDESHLQLDLVGETKSFHDVTKSASVDVLVTNLIRGKLLPSARLWITSRPAAANQIPPECVDMVTEVRGFTDPQKVEYFRKRFRDEEQASRIISHIKTSQSIHFMCHIPVFCWITATVLEDVLKTREGGQLPKTLTEMYIHFLVVQINKTKWKYGPEKCIQYIQSLAKLAFHQLMKSNTVFDEEDLKHSGIHIRAASKYSEVFTKIFKPLCSQKMEDDQKMMFCFTQLSIQEFLAAFHVTISHIDCNRNVMQTSRLTVQSLLMCFSKTSTTNVHKSAVNKALKSPNGHLDLFLRFLLGLSLHTNQTLLQLTQVRRHSKTNQKTIEYIKKKIRKNASPERSINLLHCLNELNYYSPVEEIQQYLTSGSLSTNKLSPAQWSALVFIILSSEKDLDVFDLKKYSGSEEALLRLLPVVKASKKALLSCCDLSEKSCEALSSVLSSQSSSLRELDLSDNDLQDLGVKLLSAGLESQHCTLETLRLLGCMVTEEGCAFLGSALSSNPSHLKELDLSYNHPGDPGVKLLSARLEDPHWRLDTLRMEHGGEQRLKPGLRKYACDLELDPNTANSYLKLSHNNRKATLSECPRYINCELLCRNGLTGRCYWEVKWSGEVAIAVTYIETRRKENSPQFGQNDQSWSLNCFNRYYAYHNNKLHYSSSSSSSPSPFVSNRVAVYVDCPAGTLSFYRVCSDTLIHLHTFNTTFTEPLYPGFGLHCGLDNDKSSVSLCKL</sequence>
<evidence type="ECO:0000259" key="8">
    <source>
        <dbReference type="PROSITE" id="PS50188"/>
    </source>
</evidence>
<keyword evidence="3" id="KW-0433">Leucine-rich repeat</keyword>
<dbReference type="InterPro" id="IPR003877">
    <property type="entry name" value="SPRY_dom"/>
</dbReference>
<dbReference type="InterPro" id="IPR051261">
    <property type="entry name" value="NLR"/>
</dbReference>
<dbReference type="Pfam" id="PF17779">
    <property type="entry name" value="WHD_NOD2"/>
    <property type="match status" value="1"/>
</dbReference>
<dbReference type="PROSITE" id="PS50824">
    <property type="entry name" value="DAPIN"/>
    <property type="match status" value="1"/>
</dbReference>
<proteinExistence type="predicted"/>
<dbReference type="Pfam" id="PF13516">
    <property type="entry name" value="LRR_6"/>
    <property type="match status" value="2"/>
</dbReference>
<dbReference type="PANTHER" id="PTHR24106">
    <property type="entry name" value="NACHT, LRR AND CARD DOMAINS-CONTAINING"/>
    <property type="match status" value="1"/>
</dbReference>
<dbReference type="Gene3D" id="2.60.120.920">
    <property type="match status" value="1"/>
</dbReference>
<dbReference type="InterPro" id="IPR004020">
    <property type="entry name" value="DAPIN"/>
</dbReference>
<dbReference type="InterPro" id="IPR003879">
    <property type="entry name" value="Butyrophylin_SPRY"/>
</dbReference>
<evidence type="ECO:0000313" key="12">
    <source>
        <dbReference type="Proteomes" id="UP000694389"/>
    </source>
</evidence>
<feature type="domain" description="NACHT" evidence="10">
    <location>
        <begin position="460"/>
        <end position="612"/>
    </location>
</feature>
<dbReference type="CDD" id="cd16040">
    <property type="entry name" value="SPRY_PRY_SNTX"/>
    <property type="match status" value="1"/>
</dbReference>
<feature type="domain" description="B30.2/SPRY" evidence="8">
    <location>
        <begin position="1097"/>
        <end position="1286"/>
    </location>
</feature>
<dbReference type="PROSITE" id="PS50837">
    <property type="entry name" value="NACHT"/>
    <property type="match status" value="1"/>
</dbReference>
<keyword evidence="4" id="KW-0677">Repeat</keyword>
<evidence type="ECO:0000313" key="11">
    <source>
        <dbReference type="Ensembl" id="ENSDLAP00005028900.2"/>
    </source>
</evidence>
<dbReference type="SMART" id="SM01289">
    <property type="entry name" value="PYRIN"/>
    <property type="match status" value="2"/>
</dbReference>
<dbReference type="SMART" id="SM00449">
    <property type="entry name" value="SPRY"/>
    <property type="match status" value="1"/>
</dbReference>
<dbReference type="InterPro" id="IPR011029">
    <property type="entry name" value="DEATH-like_dom_sf"/>
</dbReference>
<dbReference type="Pfam" id="PF05729">
    <property type="entry name" value="NACHT"/>
    <property type="match status" value="1"/>
</dbReference>